<accession>A0A9P7XRI7</accession>
<dbReference type="EMBL" id="JAHRHY010000013">
    <property type="protein sequence ID" value="KAG9064918.1"/>
    <property type="molecule type" value="Genomic_DNA"/>
</dbReference>
<feature type="region of interest" description="Disordered" evidence="1">
    <location>
        <begin position="299"/>
        <end position="437"/>
    </location>
</feature>
<protein>
    <recommendedName>
        <fullName evidence="2">XPG N-terminal domain-containing protein</fullName>
    </recommendedName>
</protein>
<feature type="compositionally biased region" description="Basic and acidic residues" evidence="1">
    <location>
        <begin position="681"/>
        <end position="721"/>
    </location>
</feature>
<evidence type="ECO:0000256" key="1">
    <source>
        <dbReference type="SAM" id="MobiDB-lite"/>
    </source>
</evidence>
<organism evidence="3 4">
    <name type="scientific">Linnemannia hyalina</name>
    <dbReference type="NCBI Taxonomy" id="64524"/>
    <lineage>
        <taxon>Eukaryota</taxon>
        <taxon>Fungi</taxon>
        <taxon>Fungi incertae sedis</taxon>
        <taxon>Mucoromycota</taxon>
        <taxon>Mortierellomycotina</taxon>
        <taxon>Mortierellomycetes</taxon>
        <taxon>Mortierellales</taxon>
        <taxon>Mortierellaceae</taxon>
        <taxon>Linnemannia</taxon>
    </lineage>
</organism>
<evidence type="ECO:0000313" key="4">
    <source>
        <dbReference type="Proteomes" id="UP000707451"/>
    </source>
</evidence>
<proteinExistence type="predicted"/>
<reference evidence="3" key="1">
    <citation type="submission" date="2021-06" db="EMBL/GenBank/DDBJ databases">
        <title>Genome Sequence of Mortierella hyaline Strain SCG-10, a Cold-Adapted, Nitrate-Reducing Fungus Isolated from Soil in Minnesota, USA.</title>
        <authorList>
            <person name="Aldossari N."/>
        </authorList>
    </citation>
    <scope>NUCLEOTIDE SEQUENCE</scope>
    <source>
        <strain evidence="3">SCG-10</strain>
    </source>
</reference>
<dbReference type="PANTHER" id="PTHR11081">
    <property type="entry name" value="FLAP ENDONUCLEASE FAMILY MEMBER"/>
    <property type="match status" value="1"/>
</dbReference>
<evidence type="ECO:0000313" key="3">
    <source>
        <dbReference type="EMBL" id="KAG9064918.1"/>
    </source>
</evidence>
<dbReference type="InterPro" id="IPR029060">
    <property type="entry name" value="PIN-like_dom_sf"/>
</dbReference>
<dbReference type="Gene3D" id="3.40.50.1010">
    <property type="entry name" value="5'-nuclease"/>
    <property type="match status" value="1"/>
</dbReference>
<feature type="region of interest" description="Disordered" evidence="1">
    <location>
        <begin position="524"/>
        <end position="544"/>
    </location>
</feature>
<feature type="compositionally biased region" description="Basic and acidic residues" evidence="1">
    <location>
        <begin position="329"/>
        <end position="341"/>
    </location>
</feature>
<comment type="caution">
    <text evidence="3">The sequence shown here is derived from an EMBL/GenBank/DDBJ whole genome shotgun (WGS) entry which is preliminary data.</text>
</comment>
<dbReference type="GO" id="GO:0004518">
    <property type="term" value="F:nuclease activity"/>
    <property type="evidence" value="ECO:0007669"/>
    <property type="project" value="InterPro"/>
</dbReference>
<feature type="region of interest" description="Disordered" evidence="1">
    <location>
        <begin position="638"/>
        <end position="721"/>
    </location>
</feature>
<sequence length="1276" mass="142888">MGWRNLWNFFAKKKHKPVIRYLRHHSALTKPNSKVRIDIQGSIFPTIRYAYSHSSSLENAHKLVLKRIKQLGRREDSVLYFDGDPAQEKQETHQQRADARKKALKVAEEKVDEFAMRVENGLRIRKQQHINVNKNLTKGFCWDPEARESLIIYLEKESWTVTRSPTEADIQIAADCKDGDVVISGDSDLAIHPRVTMIRRPISGGRFFEYQMKDAMATLGAISRTQLTVLGIVSHSDYNKNVVIKNKNRLDFDASIRVFAHGQQIPIPRQESNLCALTAGKIKAKFDNAKELLAQRRKAESEAKLSAKSDMTRDRVYRHKASQTFNRYRVIDRPPPQDKKPIGYRTTTDVVQQEQPAPPAPYRPRYSLKSHTRKSHESPSAMKQHKLKPWKNKSETPDETPTAPVTDVPKAPRRDDKGTPGQGSCVGTSHGDSDIGALKANVKNAPKVKDISRDPIELAEDSAVANETIDCVQAIVKEANRVKRKYQGLFGAYFERFDRDGATSNDKAFLKEICPPIPREMTEDAASNTLPSQDSTTLDDDEGTSDRQVQFIGCFMRYLYSNNYPRNTGIGIVVNRFIERLEQMKLHKSVRIRGSIDKKPAFSSGELVRSASVQLAVEMKKIYWHGSVQLLEQLRTQFERDKKQNPPNIRADEDKNPNARKDVDAPKDADAVGDSSNAEHTAAHKDKSTVGDRDMDTAPNKDMDTAPNKDKDIIANKDKDGNNTQSSGFTLLIYNNLSAVENFSTLNKLVKNPRRIRAAGPILWSTALTGPDSILGGSHLFNQTSIDNLQNIWLDTVEPGFLIKSLLADVGPKNLSARKRGKAGYRGAIKLTLMDEIRDHLRPLREGNLVPNEYGSKGYALRASIRTDGFRLQLLSFKLKELQSVRFKRLPEVALPPRLTSTIGGTDYFLLEIRNVIKTPADVSRHWASCKPENIYILCLDLGQAFVCGASVLLPDSSRTAASTPPNPLPATTTITPSTSLIAPIASTSTTLPRALVTSTPSSALARLASADSPSSTSDDQQIFHNVAVSQKAVSQPTLKHRRWMQDQNKVVPQGAEQSISDLESGLPPLRGEGVSVVEYMEELAQVQDRLDDFYNGNNQLYKRHGWDARRAKEEEFKTVANRLLNAVGGSVGRKKEDDDMVVIGIGLGQFKSNSGLSSLHGSFFGYFLQLTRSLGYIVLGPNRHYSKRARFVISSVNMLAPGATMWVPKKNNVIDEDQLNVDLESDFDSFRLRRLEESRQLIYILPMAKANLQARDDALLPVMEKALRPLHVQRI</sequence>
<dbReference type="SUPFAM" id="SSF88723">
    <property type="entry name" value="PIN domain-like"/>
    <property type="match status" value="1"/>
</dbReference>
<dbReference type="SMART" id="SM00485">
    <property type="entry name" value="XPGN"/>
    <property type="match status" value="1"/>
</dbReference>
<name>A0A9P7XRI7_9FUNG</name>
<feature type="compositionally biased region" description="Polar residues" evidence="1">
    <location>
        <begin position="345"/>
        <end position="355"/>
    </location>
</feature>
<feature type="compositionally biased region" description="Basic and acidic residues" evidence="1">
    <location>
        <begin position="299"/>
        <end position="315"/>
    </location>
</feature>
<feature type="compositionally biased region" description="Basic and acidic residues" evidence="1">
    <location>
        <begin position="638"/>
        <end position="670"/>
    </location>
</feature>
<dbReference type="OrthoDB" id="2396933at2759"/>
<dbReference type="AlphaFoldDB" id="A0A9P7XRI7"/>
<keyword evidence="4" id="KW-1185">Reference proteome</keyword>
<gene>
    <name evidence="3" type="ORF">KI688_003180</name>
</gene>
<evidence type="ECO:0000259" key="2">
    <source>
        <dbReference type="SMART" id="SM00485"/>
    </source>
</evidence>
<feature type="compositionally biased region" description="Polar residues" evidence="1">
    <location>
        <begin position="525"/>
        <end position="536"/>
    </location>
</feature>
<feature type="domain" description="XPG N-terminal" evidence="2">
    <location>
        <begin position="1"/>
        <end position="103"/>
    </location>
</feature>
<dbReference type="InterPro" id="IPR006084">
    <property type="entry name" value="XPG/Rad2"/>
</dbReference>
<dbReference type="Proteomes" id="UP000707451">
    <property type="component" value="Unassembled WGS sequence"/>
</dbReference>
<dbReference type="InterPro" id="IPR006085">
    <property type="entry name" value="XPG_DNA_repair_N"/>
</dbReference>